<dbReference type="VEuPathDB" id="HostDB:LOC118674474"/>
<sequence length="110" mass="11711">MKLLLSLSVLAVALLMVLEGPAPAQADSDILGNLQKPWDTMKDQVQKVIETVKKSDACHTGEMVLGGGEGSKLGGWTDLGPQAGKDALLPVKWISGKFHKAKESIKNPFS</sequence>
<evidence type="ECO:0000256" key="2">
    <source>
        <dbReference type="ARBA" id="ARBA00004613"/>
    </source>
</evidence>
<reference evidence="12 13" key="1">
    <citation type="journal article" date="2020" name="Nature">
        <title>Six reference-quality genomes reveal evolution of bat adaptations.</title>
        <authorList>
            <person name="Jebb D."/>
            <person name="Huang Z."/>
            <person name="Pippel M."/>
            <person name="Hughes G.M."/>
            <person name="Lavrichenko K."/>
            <person name="Devanna P."/>
            <person name="Winkler S."/>
            <person name="Jermiin L.S."/>
            <person name="Skirmuntt E.C."/>
            <person name="Katzourakis A."/>
            <person name="Burkitt-Gray L."/>
            <person name="Ray D.A."/>
            <person name="Sullivan K.A.M."/>
            <person name="Roscito J.G."/>
            <person name="Kirilenko B.M."/>
            <person name="Davalos L.M."/>
            <person name="Corthals A.P."/>
            <person name="Power M.L."/>
            <person name="Jones G."/>
            <person name="Ransome R.D."/>
            <person name="Dechmann D.K.N."/>
            <person name="Locatelli A.G."/>
            <person name="Puechmaille S.J."/>
            <person name="Fedrigo O."/>
            <person name="Jarvis E.D."/>
            <person name="Hiller M."/>
            <person name="Vernes S.C."/>
            <person name="Myers E.W."/>
            <person name="Teeling E.C."/>
        </authorList>
    </citation>
    <scope>NUCLEOTIDE SEQUENCE [LARGE SCALE GENOMIC DNA]</scope>
    <source>
        <strain evidence="12">MMyoMyo1</strain>
        <tissue evidence="12">Flight muscle</tissue>
    </source>
</reference>
<evidence type="ECO:0000313" key="13">
    <source>
        <dbReference type="Proteomes" id="UP000527355"/>
    </source>
</evidence>
<evidence type="ECO:0000256" key="1">
    <source>
        <dbReference type="ARBA" id="ARBA00003248"/>
    </source>
</evidence>
<dbReference type="GO" id="GO:0034364">
    <property type="term" value="C:high-density lipoprotein particle"/>
    <property type="evidence" value="ECO:0007669"/>
    <property type="project" value="TreeGrafter"/>
</dbReference>
<keyword evidence="9" id="KW-0850">VLDL</keyword>
<dbReference type="GO" id="GO:0032375">
    <property type="term" value="P:negative regulation of cholesterol transport"/>
    <property type="evidence" value="ECO:0007669"/>
    <property type="project" value="TreeGrafter"/>
</dbReference>
<evidence type="ECO:0000256" key="11">
    <source>
        <dbReference type="SAM" id="SignalP"/>
    </source>
</evidence>
<keyword evidence="12" id="KW-0449">Lipoprotein</keyword>
<dbReference type="EMBL" id="JABWUV010000019">
    <property type="protein sequence ID" value="KAF6285213.1"/>
    <property type="molecule type" value="Genomic_DNA"/>
</dbReference>
<comment type="caution">
    <text evidence="12">The sequence shown here is derived from an EMBL/GenBank/DDBJ whole genome shotgun (WGS) entry which is preliminary data.</text>
</comment>
<dbReference type="GO" id="GO:0004859">
    <property type="term" value="F:phospholipase inhibitor activity"/>
    <property type="evidence" value="ECO:0007669"/>
    <property type="project" value="TreeGrafter"/>
</dbReference>
<evidence type="ECO:0000256" key="4">
    <source>
        <dbReference type="ARBA" id="ARBA00021680"/>
    </source>
</evidence>
<dbReference type="GO" id="GO:0042157">
    <property type="term" value="P:lipoprotein metabolic process"/>
    <property type="evidence" value="ECO:0007669"/>
    <property type="project" value="InterPro"/>
</dbReference>
<comment type="subcellular location">
    <subcellularLocation>
        <location evidence="2">Secreted</location>
    </subcellularLocation>
</comment>
<protein>
    <recommendedName>
        <fullName evidence="4">Apolipoprotein C-I</fullName>
    </recommendedName>
    <alternativeName>
        <fullName evidence="10">Apolipoprotein C1</fullName>
    </alternativeName>
</protein>
<dbReference type="Proteomes" id="UP000527355">
    <property type="component" value="Unassembled WGS sequence"/>
</dbReference>
<name>A0A7J7SA29_MYOMY</name>
<comment type="function">
    <text evidence="1">Inhibitor of lipoprotein binding to the low density lipoprotein (LDL) receptor, LDL receptor-related protein, and very low density lipoprotein (VLDL) receptor. Associates with high density lipoproteins (HDL) and the triacylglycerol-rich lipoproteins in the plasma and makes up about 10% of the protein of the VLDL and 2% of that of HDL. Appears to interfere directly with fatty acid uptake and is also the major plasma inhibitor of cholesteryl ester transfer protein (CETP). Binds free fatty acids and reduces their intracellular esterification. Modulates the interaction of APOE with beta-migrating VLDL and inhibits binding of beta-VLDL to the LDL receptor-related protein.</text>
</comment>
<dbReference type="GO" id="GO:0050995">
    <property type="term" value="P:negative regulation of lipid catabolic process"/>
    <property type="evidence" value="ECO:0007669"/>
    <property type="project" value="TreeGrafter"/>
</dbReference>
<evidence type="ECO:0000256" key="6">
    <source>
        <dbReference type="ARBA" id="ARBA00022525"/>
    </source>
</evidence>
<evidence type="ECO:0000313" key="12">
    <source>
        <dbReference type="EMBL" id="KAF6285213.1"/>
    </source>
</evidence>
<feature type="signal peptide" evidence="11">
    <location>
        <begin position="1"/>
        <end position="26"/>
    </location>
</feature>
<dbReference type="InterPro" id="IPR006781">
    <property type="entry name" value="ApoC-I"/>
</dbReference>
<dbReference type="PANTHER" id="PTHR16565">
    <property type="entry name" value="APOLIPOPROTEIN C-I"/>
    <property type="match status" value="1"/>
</dbReference>
<keyword evidence="8" id="KW-0445">Lipid transport</keyword>
<dbReference type="GO" id="GO:0006869">
    <property type="term" value="P:lipid transport"/>
    <property type="evidence" value="ECO:0007669"/>
    <property type="project" value="UniProtKB-KW"/>
</dbReference>
<dbReference type="GO" id="GO:0006641">
    <property type="term" value="P:triglyceride metabolic process"/>
    <property type="evidence" value="ECO:0007669"/>
    <property type="project" value="TreeGrafter"/>
</dbReference>
<evidence type="ECO:0000256" key="5">
    <source>
        <dbReference type="ARBA" id="ARBA00022448"/>
    </source>
</evidence>
<dbReference type="GO" id="GO:0034447">
    <property type="term" value="P:very-low-density lipoprotein particle clearance"/>
    <property type="evidence" value="ECO:0007669"/>
    <property type="project" value="TreeGrafter"/>
</dbReference>
<feature type="chain" id="PRO_5029834077" description="Apolipoprotein C-I" evidence="11">
    <location>
        <begin position="27"/>
        <end position="110"/>
    </location>
</feature>
<dbReference type="GO" id="GO:0010916">
    <property type="term" value="P:negative regulation of very-low-density lipoprotein particle clearance"/>
    <property type="evidence" value="ECO:0007669"/>
    <property type="project" value="TreeGrafter"/>
</dbReference>
<keyword evidence="5" id="KW-0813">Transport</keyword>
<evidence type="ECO:0000256" key="3">
    <source>
        <dbReference type="ARBA" id="ARBA00009204"/>
    </source>
</evidence>
<accession>A0A7J7SA29</accession>
<proteinExistence type="inferred from homology"/>
<evidence type="ECO:0000256" key="7">
    <source>
        <dbReference type="ARBA" id="ARBA00022729"/>
    </source>
</evidence>
<keyword evidence="6" id="KW-0964">Secreted</keyword>
<evidence type="ECO:0000256" key="9">
    <source>
        <dbReference type="ARBA" id="ARBA00023313"/>
    </source>
</evidence>
<keyword evidence="13" id="KW-1185">Reference proteome</keyword>
<dbReference type="GO" id="GO:0005504">
    <property type="term" value="F:fatty acid binding"/>
    <property type="evidence" value="ECO:0007669"/>
    <property type="project" value="TreeGrafter"/>
</dbReference>
<dbReference type="AlphaFoldDB" id="A0A7J7SA29"/>
<comment type="similarity">
    <text evidence="3">Belongs to the apolipoprotein C1 family.</text>
</comment>
<organism evidence="12 13">
    <name type="scientific">Myotis myotis</name>
    <name type="common">Greater mouse-eared bat</name>
    <name type="synonym">Vespertilio myotis</name>
    <dbReference type="NCBI Taxonomy" id="51298"/>
    <lineage>
        <taxon>Eukaryota</taxon>
        <taxon>Metazoa</taxon>
        <taxon>Chordata</taxon>
        <taxon>Craniata</taxon>
        <taxon>Vertebrata</taxon>
        <taxon>Euteleostomi</taxon>
        <taxon>Mammalia</taxon>
        <taxon>Eutheria</taxon>
        <taxon>Laurasiatheria</taxon>
        <taxon>Chiroptera</taxon>
        <taxon>Yangochiroptera</taxon>
        <taxon>Vespertilionidae</taxon>
        <taxon>Myotis</taxon>
    </lineage>
</organism>
<dbReference type="PANTHER" id="PTHR16565:SF2">
    <property type="entry name" value="APOLIPOPROTEIN C-I"/>
    <property type="match status" value="1"/>
</dbReference>
<gene>
    <name evidence="12" type="ORF">mMyoMyo1_000843</name>
</gene>
<dbReference type="GO" id="GO:0034361">
    <property type="term" value="C:very-low-density lipoprotein particle"/>
    <property type="evidence" value="ECO:0007669"/>
    <property type="project" value="UniProtKB-KW"/>
</dbReference>
<keyword evidence="7 11" id="KW-0732">Signal</keyword>
<evidence type="ECO:0000256" key="8">
    <source>
        <dbReference type="ARBA" id="ARBA00023055"/>
    </source>
</evidence>
<evidence type="ECO:0000256" key="10">
    <source>
        <dbReference type="ARBA" id="ARBA00031177"/>
    </source>
</evidence>